<dbReference type="InterPro" id="IPR007349">
    <property type="entry name" value="DUF418"/>
</dbReference>
<feature type="domain" description="DUF418" evidence="3">
    <location>
        <begin position="246"/>
        <end position="420"/>
    </location>
</feature>
<feature type="transmembrane region" description="Helical" evidence="2">
    <location>
        <begin position="384"/>
        <end position="404"/>
    </location>
</feature>
<dbReference type="PANTHER" id="PTHR30590">
    <property type="entry name" value="INNER MEMBRANE PROTEIN"/>
    <property type="match status" value="1"/>
</dbReference>
<evidence type="ECO:0000313" key="5">
    <source>
        <dbReference type="Proteomes" id="UP000658613"/>
    </source>
</evidence>
<sequence>MVNQPTPPSAQQTPSQPPHPPARPQRTAAKVRYIAPDVARGAALLGISLANLPTAWLTIDAEHSTHFGGFNGSPTVLEQILIMFQAMFVHVRGLPMFSTLLGVGVGMILASLYRRGYTEAGARRVIARRYAFLALFGFLHMVFLFYGDIMTTYGLCALLLSLMIGLSDKLLKIFAWALLGLWTLFTTVTAVAATFLGPEAFEDEALFVGGPHNYLEVLSMGAMGLVMQPFTVGNLLPLVIFGFIWGRKDVFANIDANKKMLQGWAALTIAVIVFIGVPWGLSAIGVLPYEYEVLFQGLNSGFGLWTGPGTVAIIALALQPIQKKLNDETLAGRPARIPLWLAPFNALGKRSMSGYLGQSIIYFILVMPFTLNLFNGASIPVQTLLAFAVWLVTLLGAWALEIAGKPGPFEKLHRRLSYGKDGLPERYTLTPYEIAKMQAAQAAMLPAQSQSKPAQIGEPPAQAQSKPAQAQEKPAQGN</sequence>
<dbReference type="AlphaFoldDB" id="A0A931GXE5"/>
<gene>
    <name evidence="4" type="ORF">IW254_000333</name>
</gene>
<dbReference type="Proteomes" id="UP000658613">
    <property type="component" value="Unassembled WGS sequence"/>
</dbReference>
<evidence type="ECO:0000256" key="1">
    <source>
        <dbReference type="SAM" id="MobiDB-lite"/>
    </source>
</evidence>
<dbReference type="PANTHER" id="PTHR30590:SF3">
    <property type="entry name" value="HYPOTHETICAL MEMBRANE SPANNING PROTEIN"/>
    <property type="match status" value="1"/>
</dbReference>
<feature type="transmembrane region" description="Helical" evidence="2">
    <location>
        <begin position="264"/>
        <end position="287"/>
    </location>
</feature>
<feature type="region of interest" description="Disordered" evidence="1">
    <location>
        <begin position="445"/>
        <end position="478"/>
    </location>
</feature>
<comment type="caution">
    <text evidence="4">The sequence shown here is derived from an EMBL/GenBank/DDBJ whole genome shotgun (WGS) entry which is preliminary data.</text>
</comment>
<dbReference type="EMBL" id="JADOUE010000001">
    <property type="protein sequence ID" value="MBG6121364.1"/>
    <property type="molecule type" value="Genomic_DNA"/>
</dbReference>
<keyword evidence="2" id="KW-0812">Transmembrane</keyword>
<feature type="compositionally biased region" description="Low complexity" evidence="1">
    <location>
        <begin position="458"/>
        <end position="478"/>
    </location>
</feature>
<evidence type="ECO:0000313" key="4">
    <source>
        <dbReference type="EMBL" id="MBG6121364.1"/>
    </source>
</evidence>
<feature type="transmembrane region" description="Helical" evidence="2">
    <location>
        <begin position="173"/>
        <end position="197"/>
    </location>
</feature>
<dbReference type="RefSeq" id="WP_196823936.1">
    <property type="nucleotide sequence ID" value="NZ_CP046980.1"/>
</dbReference>
<organism evidence="4 5">
    <name type="scientific">Corynebacterium aquatimens</name>
    <dbReference type="NCBI Taxonomy" id="1190508"/>
    <lineage>
        <taxon>Bacteria</taxon>
        <taxon>Bacillati</taxon>
        <taxon>Actinomycetota</taxon>
        <taxon>Actinomycetes</taxon>
        <taxon>Mycobacteriales</taxon>
        <taxon>Corynebacteriaceae</taxon>
        <taxon>Corynebacterium</taxon>
    </lineage>
</organism>
<keyword evidence="2" id="KW-1133">Transmembrane helix</keyword>
<feature type="transmembrane region" description="Helical" evidence="2">
    <location>
        <begin position="359"/>
        <end position="378"/>
    </location>
</feature>
<proteinExistence type="predicted"/>
<reference evidence="4" key="1">
    <citation type="submission" date="2020-11" db="EMBL/GenBank/DDBJ databases">
        <title>Sequencing the genomes of 1000 actinobacteria strains.</title>
        <authorList>
            <person name="Klenk H.-P."/>
        </authorList>
    </citation>
    <scope>NUCLEOTIDE SEQUENCE</scope>
    <source>
        <strain evidence="4">DSM 45632</strain>
    </source>
</reference>
<evidence type="ECO:0000259" key="3">
    <source>
        <dbReference type="Pfam" id="PF04235"/>
    </source>
</evidence>
<accession>A0A931GXE5</accession>
<protein>
    <submittedName>
        <fullName evidence="4">Membrane protein YeiB</fullName>
    </submittedName>
</protein>
<keyword evidence="2" id="KW-0472">Membrane</keyword>
<feature type="transmembrane region" description="Helical" evidence="2">
    <location>
        <begin position="149"/>
        <end position="166"/>
    </location>
</feature>
<feature type="transmembrane region" description="Helical" evidence="2">
    <location>
        <begin position="217"/>
        <end position="244"/>
    </location>
</feature>
<feature type="region of interest" description="Disordered" evidence="1">
    <location>
        <begin position="1"/>
        <end position="26"/>
    </location>
</feature>
<feature type="transmembrane region" description="Helical" evidence="2">
    <location>
        <begin position="125"/>
        <end position="143"/>
    </location>
</feature>
<dbReference type="Pfam" id="PF04235">
    <property type="entry name" value="DUF418"/>
    <property type="match status" value="1"/>
</dbReference>
<name>A0A931GXE5_9CORY</name>
<evidence type="ECO:0000256" key="2">
    <source>
        <dbReference type="SAM" id="Phobius"/>
    </source>
</evidence>
<feature type="transmembrane region" description="Helical" evidence="2">
    <location>
        <begin position="293"/>
        <end position="318"/>
    </location>
</feature>
<feature type="transmembrane region" description="Helical" evidence="2">
    <location>
        <begin position="93"/>
        <end position="113"/>
    </location>
</feature>
<dbReference type="InterPro" id="IPR052529">
    <property type="entry name" value="Bact_Transport_Assoc"/>
</dbReference>
<keyword evidence="5" id="KW-1185">Reference proteome</keyword>